<evidence type="ECO:0000313" key="2">
    <source>
        <dbReference type="Proteomes" id="UP001054945"/>
    </source>
</evidence>
<sequence>MDFGRDSSQSVGKYSYDSGLWLGPGSEPTFMVPDAPYYRPPTVEQITSTPRPITAVVNISFVCRMQRRLSA</sequence>
<protein>
    <submittedName>
        <fullName evidence="1">Uncharacterized protein</fullName>
    </submittedName>
</protein>
<dbReference type="AlphaFoldDB" id="A0AAV4Y4K2"/>
<comment type="caution">
    <text evidence="1">The sequence shown here is derived from an EMBL/GenBank/DDBJ whole genome shotgun (WGS) entry which is preliminary data.</text>
</comment>
<organism evidence="1 2">
    <name type="scientific">Caerostris extrusa</name>
    <name type="common">Bark spider</name>
    <name type="synonym">Caerostris bankana</name>
    <dbReference type="NCBI Taxonomy" id="172846"/>
    <lineage>
        <taxon>Eukaryota</taxon>
        <taxon>Metazoa</taxon>
        <taxon>Ecdysozoa</taxon>
        <taxon>Arthropoda</taxon>
        <taxon>Chelicerata</taxon>
        <taxon>Arachnida</taxon>
        <taxon>Araneae</taxon>
        <taxon>Araneomorphae</taxon>
        <taxon>Entelegynae</taxon>
        <taxon>Araneoidea</taxon>
        <taxon>Araneidae</taxon>
        <taxon>Caerostris</taxon>
    </lineage>
</organism>
<evidence type="ECO:0000313" key="1">
    <source>
        <dbReference type="EMBL" id="GIZ02386.1"/>
    </source>
</evidence>
<dbReference type="EMBL" id="BPLR01018806">
    <property type="protein sequence ID" value="GIZ02386.1"/>
    <property type="molecule type" value="Genomic_DNA"/>
</dbReference>
<reference evidence="1 2" key="1">
    <citation type="submission" date="2021-06" db="EMBL/GenBank/DDBJ databases">
        <title>Caerostris extrusa draft genome.</title>
        <authorList>
            <person name="Kono N."/>
            <person name="Arakawa K."/>
        </authorList>
    </citation>
    <scope>NUCLEOTIDE SEQUENCE [LARGE SCALE GENOMIC DNA]</scope>
</reference>
<dbReference type="Proteomes" id="UP001054945">
    <property type="component" value="Unassembled WGS sequence"/>
</dbReference>
<keyword evidence="2" id="KW-1185">Reference proteome</keyword>
<proteinExistence type="predicted"/>
<accession>A0AAV4Y4K2</accession>
<name>A0AAV4Y4K2_CAEEX</name>
<gene>
    <name evidence="1" type="primary">AVEN_267462_1</name>
    <name evidence="1" type="ORF">CEXT_788451</name>
</gene>